<proteinExistence type="predicted"/>
<accession>A0AC58I4N8</accession>
<name>A0AC58I4N8_DANRE</name>
<organism evidence="1 2">
    <name type="scientific">Danio rerio</name>
    <name type="common">Zebrafish</name>
    <name type="synonym">Brachydanio rerio</name>
    <dbReference type="NCBI Taxonomy" id="7955"/>
    <lineage>
        <taxon>Eukaryota</taxon>
        <taxon>Metazoa</taxon>
        <taxon>Chordata</taxon>
        <taxon>Craniata</taxon>
        <taxon>Vertebrata</taxon>
        <taxon>Euteleostomi</taxon>
        <taxon>Actinopterygii</taxon>
        <taxon>Neopterygii</taxon>
        <taxon>Teleostei</taxon>
        <taxon>Ostariophysi</taxon>
        <taxon>Cypriniformes</taxon>
        <taxon>Danionidae</taxon>
        <taxon>Danioninae</taxon>
        <taxon>Danio</taxon>
    </lineage>
</organism>
<dbReference type="RefSeq" id="XP_073789200.1">
    <property type="nucleotide sequence ID" value="XM_073933099.1"/>
</dbReference>
<protein>
    <submittedName>
        <fullName evidence="2">Uncharacterized protein isoform X2</fullName>
    </submittedName>
</protein>
<reference evidence="2" key="1">
    <citation type="submission" date="2025-08" db="UniProtKB">
        <authorList>
            <consortium name="RefSeq"/>
        </authorList>
    </citation>
    <scope>IDENTIFICATION</scope>
    <source>
        <strain evidence="2">Tuebingen</strain>
        <tissue evidence="2">Fibroblasts and whole tissue</tissue>
    </source>
</reference>
<gene>
    <name evidence="2" type="primary">si:dkey-217m5.8</name>
    <name evidence="2" type="synonym">si:ch211-10j20.3</name>
</gene>
<dbReference type="Proteomes" id="UP000000437">
    <property type="component" value="Chromosome 20"/>
</dbReference>
<evidence type="ECO:0000313" key="1">
    <source>
        <dbReference type="Proteomes" id="UP000000437"/>
    </source>
</evidence>
<evidence type="ECO:0000313" key="2">
    <source>
        <dbReference type="RefSeq" id="XP_073789200.1"/>
    </source>
</evidence>
<keyword evidence="1" id="KW-1185">Reference proteome</keyword>
<sequence length="251" mass="29120">MMPLRREMVFLYSMYAEHESGFGDEEYRAIFRKIAYQVDHGTWTEKTGYDFPALPRQTRGNDCGVFVLMYTLSMVCGIGFQFEEMDMPVIRQWWCLLMERFQIDGVGSKTTSNLPAHVQAVQERKRNDKTLVDLILTSKSAEQHLVDTLGGKRSNWFPLKPRAQVPVYIENEQSLLVLCNYMSGVHHRTQTQLTYNNEVEFICGCLLSEAIIHGLCEYKACLGRRLKMFSSRVLFITHVKLMNLIEELPEK</sequence>